<dbReference type="FunFam" id="3.30.565.10:FF:000006">
    <property type="entry name" value="Sensor histidine kinase WalK"/>
    <property type="match status" value="1"/>
</dbReference>
<dbReference type="InterPro" id="IPR004358">
    <property type="entry name" value="Sig_transdc_His_kin-like_C"/>
</dbReference>
<dbReference type="GO" id="GO:0000155">
    <property type="term" value="F:phosphorelay sensor kinase activity"/>
    <property type="evidence" value="ECO:0007669"/>
    <property type="project" value="InterPro"/>
</dbReference>
<feature type="domain" description="PAS" evidence="8">
    <location>
        <begin position="261"/>
        <end position="314"/>
    </location>
</feature>
<feature type="domain" description="PAC" evidence="9">
    <location>
        <begin position="85"/>
        <end position="136"/>
    </location>
</feature>
<dbReference type="EMBL" id="CP070608">
    <property type="protein sequence ID" value="QSE98203.1"/>
    <property type="molecule type" value="Genomic_DNA"/>
</dbReference>
<evidence type="ECO:0000256" key="4">
    <source>
        <dbReference type="ARBA" id="ARBA00022679"/>
    </source>
</evidence>
<proteinExistence type="predicted"/>
<name>A0A974WGQ6_9BACT</name>
<dbReference type="SUPFAM" id="SSF55874">
    <property type="entry name" value="ATPase domain of HSP90 chaperone/DNA topoisomerase II/histidine kinase"/>
    <property type="match status" value="1"/>
</dbReference>
<evidence type="ECO:0000259" key="9">
    <source>
        <dbReference type="PROSITE" id="PS50113"/>
    </source>
</evidence>
<gene>
    <name evidence="10" type="ORF">JR347_03745</name>
</gene>
<dbReference type="SMART" id="SM00388">
    <property type="entry name" value="HisKA"/>
    <property type="match status" value="1"/>
</dbReference>
<dbReference type="CDD" id="cd00082">
    <property type="entry name" value="HisKA"/>
    <property type="match status" value="1"/>
</dbReference>
<keyword evidence="6" id="KW-0175">Coiled coil</keyword>
<dbReference type="InterPro" id="IPR000700">
    <property type="entry name" value="PAS-assoc_C"/>
</dbReference>
<keyword evidence="5 10" id="KW-0418">Kinase</keyword>
<dbReference type="PROSITE" id="PS50112">
    <property type="entry name" value="PAS"/>
    <property type="match status" value="2"/>
</dbReference>
<dbReference type="Proteomes" id="UP000662783">
    <property type="component" value="Chromosome"/>
</dbReference>
<dbReference type="Pfam" id="PF02518">
    <property type="entry name" value="HATPase_c"/>
    <property type="match status" value="1"/>
</dbReference>
<dbReference type="PROSITE" id="PS50109">
    <property type="entry name" value="HIS_KIN"/>
    <property type="match status" value="1"/>
</dbReference>
<feature type="domain" description="PAC" evidence="9">
    <location>
        <begin position="333"/>
        <end position="384"/>
    </location>
</feature>
<dbReference type="AlphaFoldDB" id="A0A974WGQ6"/>
<reference evidence="10" key="1">
    <citation type="submission" date="2021-02" db="EMBL/GenBank/DDBJ databases">
        <title>Fulvivirga sp. S481 isolated from sea water.</title>
        <authorList>
            <person name="Bae S.S."/>
            <person name="Baek K."/>
        </authorList>
    </citation>
    <scope>NUCLEOTIDE SEQUENCE</scope>
    <source>
        <strain evidence="10">S481</strain>
    </source>
</reference>
<dbReference type="Pfam" id="PF00989">
    <property type="entry name" value="PAS"/>
    <property type="match status" value="1"/>
</dbReference>
<dbReference type="InterPro" id="IPR035965">
    <property type="entry name" value="PAS-like_dom_sf"/>
</dbReference>
<evidence type="ECO:0000313" key="11">
    <source>
        <dbReference type="Proteomes" id="UP000662783"/>
    </source>
</evidence>
<dbReference type="GO" id="GO:0006355">
    <property type="term" value="P:regulation of DNA-templated transcription"/>
    <property type="evidence" value="ECO:0007669"/>
    <property type="project" value="InterPro"/>
</dbReference>
<dbReference type="InterPro" id="IPR003594">
    <property type="entry name" value="HATPase_dom"/>
</dbReference>
<keyword evidence="3" id="KW-0597">Phosphoprotein</keyword>
<accession>A0A974WGQ6</accession>
<sequence length="634" mass="72495">MNPEKGNNTSTDKKFRALMAKAHEGIVLYDVQGRITYATASSQNILGFEVEEVLGKSGVDFVHPDEVEISSRNLASVLSVPKSSITFRQRLLHKNKHYIWAETTLSNFLHDPDVGGVISNFRDITSQKLAEDELMESKTLLESINQNIKEAIYRNLPDRSFEYVNQAFLEMFRFESLDELNKVTSSSLYVDPDIRQFVKKELLEKKAINNIEAEFKRKDGTTFWGLISSTLITAPDGTEYFDGAIRDITSQKQAEEKLKRSEEFLTSINRNIKEGLYRSTLNKGMVYVNDAFAEIFGYSSAKAILETDVEDLYYHLESRKEIVKELREKGSIRNKEIQFRRKSGEVFWGLMSSYLNKSNAGEYYFDGAIRDITELKKTEHKLIVLNETLKSQNKKLEKRENELNKALQELSDRNFELDQLVYKTSHDLRSPLSSILGLVHVAKLDDSSESKTEYIDKIGASIHRLDDFVKSMLNYAKASRVEVKNEELNIRELIDSSINDLEYLENFDKVSVEVDIKGEEKVNSDKLKLKIILSNIISNAYKYMDLDKEANFLKVSVSHLKKTLKISIQDNGIGIDEEHLPKIFDMFYRGTEKSQGSGLGMYIVKQSIDKLEGKISIESTPGHGTTFTITIPIR</sequence>
<organism evidence="10 11">
    <name type="scientific">Fulvivirga lutea</name>
    <dbReference type="NCBI Taxonomy" id="2810512"/>
    <lineage>
        <taxon>Bacteria</taxon>
        <taxon>Pseudomonadati</taxon>
        <taxon>Bacteroidota</taxon>
        <taxon>Cytophagia</taxon>
        <taxon>Cytophagales</taxon>
        <taxon>Fulvivirgaceae</taxon>
        <taxon>Fulvivirga</taxon>
    </lineage>
</organism>
<evidence type="ECO:0000256" key="3">
    <source>
        <dbReference type="ARBA" id="ARBA00022553"/>
    </source>
</evidence>
<dbReference type="CDD" id="cd00130">
    <property type="entry name" value="PAS"/>
    <property type="match status" value="3"/>
</dbReference>
<evidence type="ECO:0000256" key="6">
    <source>
        <dbReference type="SAM" id="Coils"/>
    </source>
</evidence>
<evidence type="ECO:0000313" key="10">
    <source>
        <dbReference type="EMBL" id="QSE98203.1"/>
    </source>
</evidence>
<dbReference type="Pfam" id="PF00512">
    <property type="entry name" value="HisKA"/>
    <property type="match status" value="1"/>
</dbReference>
<dbReference type="Pfam" id="PF13426">
    <property type="entry name" value="PAS_9"/>
    <property type="match status" value="2"/>
</dbReference>
<dbReference type="InterPro" id="IPR003661">
    <property type="entry name" value="HisK_dim/P_dom"/>
</dbReference>
<dbReference type="KEGG" id="fuv:JR347_03745"/>
<dbReference type="InterPro" id="IPR005467">
    <property type="entry name" value="His_kinase_dom"/>
</dbReference>
<dbReference type="SUPFAM" id="SSF47384">
    <property type="entry name" value="Homodimeric domain of signal transducing histidine kinase"/>
    <property type="match status" value="1"/>
</dbReference>
<dbReference type="PRINTS" id="PR00344">
    <property type="entry name" value="BCTRLSENSOR"/>
</dbReference>
<dbReference type="RefSeq" id="WP_205722711.1">
    <property type="nucleotide sequence ID" value="NZ_CP070608.1"/>
</dbReference>
<evidence type="ECO:0000259" key="8">
    <source>
        <dbReference type="PROSITE" id="PS50112"/>
    </source>
</evidence>
<dbReference type="PANTHER" id="PTHR43304">
    <property type="entry name" value="PHYTOCHROME-LIKE PROTEIN CPH1"/>
    <property type="match status" value="1"/>
</dbReference>
<feature type="domain" description="Histidine kinase" evidence="7">
    <location>
        <begin position="423"/>
        <end position="634"/>
    </location>
</feature>
<evidence type="ECO:0000256" key="1">
    <source>
        <dbReference type="ARBA" id="ARBA00000085"/>
    </source>
</evidence>
<keyword evidence="11" id="KW-1185">Reference proteome</keyword>
<dbReference type="InterPro" id="IPR036890">
    <property type="entry name" value="HATPase_C_sf"/>
</dbReference>
<dbReference type="SMART" id="SM00387">
    <property type="entry name" value="HATPase_c"/>
    <property type="match status" value="1"/>
</dbReference>
<protein>
    <recommendedName>
        <fullName evidence="2">histidine kinase</fullName>
        <ecNumber evidence="2">2.7.13.3</ecNumber>
    </recommendedName>
</protein>
<dbReference type="SUPFAM" id="SSF55785">
    <property type="entry name" value="PYP-like sensor domain (PAS domain)"/>
    <property type="match status" value="3"/>
</dbReference>
<dbReference type="InterPro" id="IPR013767">
    <property type="entry name" value="PAS_fold"/>
</dbReference>
<evidence type="ECO:0000256" key="2">
    <source>
        <dbReference type="ARBA" id="ARBA00012438"/>
    </source>
</evidence>
<dbReference type="NCBIfam" id="TIGR00229">
    <property type="entry name" value="sensory_box"/>
    <property type="match status" value="3"/>
</dbReference>
<feature type="coiled-coil region" evidence="6">
    <location>
        <begin position="375"/>
        <end position="413"/>
    </location>
</feature>
<dbReference type="Gene3D" id="1.10.287.130">
    <property type="match status" value="1"/>
</dbReference>
<dbReference type="PANTHER" id="PTHR43304:SF1">
    <property type="entry name" value="PAC DOMAIN-CONTAINING PROTEIN"/>
    <property type="match status" value="1"/>
</dbReference>
<comment type="catalytic activity">
    <reaction evidence="1">
        <text>ATP + protein L-histidine = ADP + protein N-phospho-L-histidine.</text>
        <dbReference type="EC" id="2.7.13.3"/>
    </reaction>
</comment>
<dbReference type="InterPro" id="IPR052162">
    <property type="entry name" value="Sensor_kinase/Photoreceptor"/>
</dbReference>
<dbReference type="InterPro" id="IPR000014">
    <property type="entry name" value="PAS"/>
</dbReference>
<dbReference type="SMART" id="SM00091">
    <property type="entry name" value="PAS"/>
    <property type="match status" value="3"/>
</dbReference>
<dbReference type="InterPro" id="IPR001610">
    <property type="entry name" value="PAC"/>
</dbReference>
<keyword evidence="4" id="KW-0808">Transferase</keyword>
<evidence type="ECO:0000256" key="5">
    <source>
        <dbReference type="ARBA" id="ARBA00022777"/>
    </source>
</evidence>
<dbReference type="CDD" id="cd00075">
    <property type="entry name" value="HATPase"/>
    <property type="match status" value="1"/>
</dbReference>
<dbReference type="PROSITE" id="PS50113">
    <property type="entry name" value="PAC"/>
    <property type="match status" value="3"/>
</dbReference>
<dbReference type="SMART" id="SM00086">
    <property type="entry name" value="PAC"/>
    <property type="match status" value="3"/>
</dbReference>
<feature type="domain" description="PAS" evidence="8">
    <location>
        <begin position="11"/>
        <end position="81"/>
    </location>
</feature>
<dbReference type="Gene3D" id="3.30.565.10">
    <property type="entry name" value="Histidine kinase-like ATPase, C-terminal domain"/>
    <property type="match status" value="1"/>
</dbReference>
<dbReference type="Gene3D" id="3.30.450.20">
    <property type="entry name" value="PAS domain"/>
    <property type="match status" value="3"/>
</dbReference>
<dbReference type="EC" id="2.7.13.3" evidence="2"/>
<evidence type="ECO:0000259" key="7">
    <source>
        <dbReference type="PROSITE" id="PS50109"/>
    </source>
</evidence>
<dbReference type="InterPro" id="IPR036097">
    <property type="entry name" value="HisK_dim/P_sf"/>
</dbReference>
<feature type="domain" description="PAC" evidence="9">
    <location>
        <begin position="209"/>
        <end position="260"/>
    </location>
</feature>